<evidence type="ECO:0000313" key="4">
    <source>
        <dbReference type="EMBL" id="KAJ9555425.1"/>
    </source>
</evidence>
<dbReference type="GO" id="GO:0016746">
    <property type="term" value="F:acyltransferase activity"/>
    <property type="evidence" value="ECO:0007669"/>
    <property type="project" value="UniProtKB-KW"/>
</dbReference>
<organism evidence="4 5">
    <name type="scientific">Centaurea solstitialis</name>
    <name type="common">yellow star-thistle</name>
    <dbReference type="NCBI Taxonomy" id="347529"/>
    <lineage>
        <taxon>Eukaryota</taxon>
        <taxon>Viridiplantae</taxon>
        <taxon>Streptophyta</taxon>
        <taxon>Embryophyta</taxon>
        <taxon>Tracheophyta</taxon>
        <taxon>Spermatophyta</taxon>
        <taxon>Magnoliopsida</taxon>
        <taxon>eudicotyledons</taxon>
        <taxon>Gunneridae</taxon>
        <taxon>Pentapetalae</taxon>
        <taxon>asterids</taxon>
        <taxon>campanulids</taxon>
        <taxon>Asterales</taxon>
        <taxon>Asteraceae</taxon>
        <taxon>Carduoideae</taxon>
        <taxon>Cardueae</taxon>
        <taxon>Centaureinae</taxon>
        <taxon>Centaurea</taxon>
    </lineage>
</organism>
<dbReference type="AlphaFoldDB" id="A0AA38WK92"/>
<keyword evidence="3" id="KW-0012">Acyltransferase</keyword>
<evidence type="ECO:0000313" key="5">
    <source>
        <dbReference type="Proteomes" id="UP001172457"/>
    </source>
</evidence>
<dbReference type="PANTHER" id="PTHR31623">
    <property type="entry name" value="F21J9.9"/>
    <property type="match status" value="1"/>
</dbReference>
<evidence type="ECO:0000256" key="3">
    <source>
        <dbReference type="ARBA" id="ARBA00023315"/>
    </source>
</evidence>
<dbReference type="Gene3D" id="3.30.559.10">
    <property type="entry name" value="Chloramphenicol acetyltransferase-like domain"/>
    <property type="match status" value="2"/>
</dbReference>
<dbReference type="Pfam" id="PF02458">
    <property type="entry name" value="Transferase"/>
    <property type="match status" value="1"/>
</dbReference>
<dbReference type="InterPro" id="IPR023213">
    <property type="entry name" value="CAT-like_dom_sf"/>
</dbReference>
<evidence type="ECO:0000256" key="1">
    <source>
        <dbReference type="ARBA" id="ARBA00009861"/>
    </source>
</evidence>
<sequence length="453" mass="50947">MMISKLFTRYSRRQLHTIVSRDLIKPSSPTPSNRKTYNLSLLDQLSVNAYVPVVTIFPSSATDHQSPDSKTTELKHSLSQTLTKYYPFAGRMSRIGQTFVDCNDKGVEFIEAKNDSSLSDFLRHFDHKDLDQLCPDDLIWYNRNRRVKDDENDMTSPVAGAQITHFACGAVAVAASVTHKVGDASSTFNFVNDWATVTRSKNKDASDINPHFVTNYEPRNVKVPEILPEREEGIDCVTRSFVFPNSKKNDLKAMAMKMATEFGQPITNPTFAECLTWLLHKCATAAATKANSGIFEPSGLGTIMNMRSNFNEPLPDTAIGNFYQMMDFPTSNESEMTPNAIIGELRKKKTEVRRIKSLESMLGMIAEAYSEAGMVERLKQLDQYYVYSFLNRFPAYGIDFGWGSPVKVSVAGTNKRVTLFLASPDEDGIEALVCLERREMEIFQNDPMLLAFC</sequence>
<proteinExistence type="inferred from homology"/>
<evidence type="ECO:0000256" key="2">
    <source>
        <dbReference type="ARBA" id="ARBA00022679"/>
    </source>
</evidence>
<protein>
    <recommendedName>
        <fullName evidence="6">Transferase, Chloramphenicol acetyltransferase-like domain protein</fullName>
    </recommendedName>
</protein>
<dbReference type="EMBL" id="JARYMX010000003">
    <property type="protein sequence ID" value="KAJ9555425.1"/>
    <property type="molecule type" value="Genomic_DNA"/>
</dbReference>
<keyword evidence="5" id="KW-1185">Reference proteome</keyword>
<keyword evidence="2" id="KW-0808">Transferase</keyword>
<accession>A0AA38WK92</accession>
<name>A0AA38WK92_9ASTR</name>
<gene>
    <name evidence="4" type="ORF">OSB04_010039</name>
</gene>
<evidence type="ECO:0008006" key="6">
    <source>
        <dbReference type="Google" id="ProtNLM"/>
    </source>
</evidence>
<comment type="similarity">
    <text evidence="1">Belongs to the plant acyltransferase family.</text>
</comment>
<dbReference type="Proteomes" id="UP001172457">
    <property type="component" value="Chromosome 3"/>
</dbReference>
<reference evidence="4" key="1">
    <citation type="submission" date="2023-03" db="EMBL/GenBank/DDBJ databases">
        <title>Chromosome-scale reference genome and RAD-based genetic map of yellow starthistle (Centaurea solstitialis) reveal putative structural variation and QTLs associated with invader traits.</title>
        <authorList>
            <person name="Reatini B."/>
            <person name="Cang F.A."/>
            <person name="Jiang Q."/>
            <person name="Mckibben M.T.W."/>
            <person name="Barker M.S."/>
            <person name="Rieseberg L.H."/>
            <person name="Dlugosch K.M."/>
        </authorList>
    </citation>
    <scope>NUCLEOTIDE SEQUENCE</scope>
    <source>
        <strain evidence="4">CAN-66</strain>
        <tissue evidence="4">Leaf</tissue>
    </source>
</reference>
<dbReference type="PANTHER" id="PTHR31623:SF118">
    <property type="entry name" value="BAHD ACYLTRANSFERASE"/>
    <property type="match status" value="1"/>
</dbReference>
<comment type="caution">
    <text evidence="4">The sequence shown here is derived from an EMBL/GenBank/DDBJ whole genome shotgun (WGS) entry which is preliminary data.</text>
</comment>